<dbReference type="AlphaFoldDB" id="A0A656Z6N2"/>
<evidence type="ECO:0000313" key="1">
    <source>
        <dbReference type="EMBL" id="KYB45155.1"/>
    </source>
</evidence>
<accession>A0A656Z6N2</accession>
<comment type="caution">
    <text evidence="1">The sequence shown here is derived from an EMBL/GenBank/DDBJ whole genome shotgun (WGS) entry which is preliminary data.</text>
</comment>
<proteinExistence type="predicted"/>
<sequence length="85" mass="9356">MGVTQPAIQRQPVHRLVARLDIACSLFSLAIAQIKPGIPFARAFGWRGILELVGCPIGEIEITIGCRKMRFIADISPPRSKDLDD</sequence>
<gene>
    <name evidence="1" type="ORF">AB664_12655</name>
</gene>
<dbReference type="EMBL" id="LUAY01006211">
    <property type="protein sequence ID" value="KYB45155.1"/>
    <property type="molecule type" value="Genomic_DNA"/>
</dbReference>
<protein>
    <submittedName>
        <fullName evidence="1">Uncharacterized protein</fullName>
    </submittedName>
</protein>
<reference evidence="1" key="1">
    <citation type="submission" date="2016-02" db="EMBL/GenBank/DDBJ databases">
        <title>Genomic sequences of Ochrobactrum anthropi.</title>
        <authorList>
            <person name="Chudasama K.S."/>
            <person name="Thaker V.S."/>
        </authorList>
    </citation>
    <scope>NUCLEOTIDE SEQUENCE [LARGE SCALE GENOMIC DNA]</scope>
    <source>
        <strain evidence="1">SUBG007</strain>
    </source>
</reference>
<name>A0A656Z6N2_BRUAN</name>
<organism evidence="1">
    <name type="scientific">Brucella anthropi</name>
    <name type="common">Ochrobactrum anthropi</name>
    <dbReference type="NCBI Taxonomy" id="529"/>
    <lineage>
        <taxon>Bacteria</taxon>
        <taxon>Pseudomonadati</taxon>
        <taxon>Pseudomonadota</taxon>
        <taxon>Alphaproteobacteria</taxon>
        <taxon>Hyphomicrobiales</taxon>
        <taxon>Brucellaceae</taxon>
        <taxon>Brucella/Ochrobactrum group</taxon>
        <taxon>Brucella</taxon>
    </lineage>
</organism>